<comment type="caution">
    <text evidence="2">The sequence shown here is derived from an EMBL/GenBank/DDBJ whole genome shotgun (WGS) entry which is preliminary data.</text>
</comment>
<organism evidence="2 3">
    <name type="scientific">Aspergillus pseudoustus</name>
    <dbReference type="NCBI Taxonomy" id="1810923"/>
    <lineage>
        <taxon>Eukaryota</taxon>
        <taxon>Fungi</taxon>
        <taxon>Dikarya</taxon>
        <taxon>Ascomycota</taxon>
        <taxon>Pezizomycotina</taxon>
        <taxon>Eurotiomycetes</taxon>
        <taxon>Eurotiomycetidae</taxon>
        <taxon>Eurotiales</taxon>
        <taxon>Aspergillaceae</taxon>
        <taxon>Aspergillus</taxon>
        <taxon>Aspergillus subgen. Nidulantes</taxon>
    </lineage>
</organism>
<proteinExistence type="predicted"/>
<evidence type="ECO:0000313" key="2">
    <source>
        <dbReference type="EMBL" id="KAL2854949.1"/>
    </source>
</evidence>
<accession>A0ABR4KRN6</accession>
<dbReference type="EMBL" id="JBFXLU010000012">
    <property type="protein sequence ID" value="KAL2854949.1"/>
    <property type="molecule type" value="Genomic_DNA"/>
</dbReference>
<sequence length="215" mass="23551">MHHTNYEDLASAGKSPHVLGPTEINALIEVTRQRSPFQTVDPRSIERRSNSPGESFSGQVEGMKEGSDNGVIENVNSISRENTVTRGTQTDPGISKHMHATGAIHVSTSLPSAKQNPPQDQENIVPNRAVDPPPQQPWQDPFISAMFPEATAPVYDPKDQARRGMRGINNPPARRGRIARTQHGMAGQLVHPTMADATVFQEYVHRLIAELDCAP</sequence>
<protein>
    <submittedName>
        <fullName evidence="2">Uncharacterized protein</fullName>
    </submittedName>
</protein>
<gene>
    <name evidence="2" type="ORF">BJY01DRAFT_204650</name>
</gene>
<evidence type="ECO:0000313" key="3">
    <source>
        <dbReference type="Proteomes" id="UP001610446"/>
    </source>
</evidence>
<feature type="region of interest" description="Disordered" evidence="1">
    <location>
        <begin position="33"/>
        <end position="70"/>
    </location>
</feature>
<evidence type="ECO:0000256" key="1">
    <source>
        <dbReference type="SAM" id="MobiDB-lite"/>
    </source>
</evidence>
<keyword evidence="3" id="KW-1185">Reference proteome</keyword>
<name>A0ABR4KRN6_9EURO</name>
<reference evidence="2 3" key="1">
    <citation type="submission" date="2024-07" db="EMBL/GenBank/DDBJ databases">
        <title>Section-level genome sequencing and comparative genomics of Aspergillus sections Usti and Cavernicolus.</title>
        <authorList>
            <consortium name="Lawrence Berkeley National Laboratory"/>
            <person name="Nybo J.L."/>
            <person name="Vesth T.C."/>
            <person name="Theobald S."/>
            <person name="Frisvad J.C."/>
            <person name="Larsen T.O."/>
            <person name="Kjaerboelling I."/>
            <person name="Rothschild-Mancinelli K."/>
            <person name="Lyhne E.K."/>
            <person name="Kogle M.E."/>
            <person name="Barry K."/>
            <person name="Clum A."/>
            <person name="Na H."/>
            <person name="Ledsgaard L."/>
            <person name="Lin J."/>
            <person name="Lipzen A."/>
            <person name="Kuo A."/>
            <person name="Riley R."/>
            <person name="Mondo S."/>
            <person name="Labutti K."/>
            <person name="Haridas S."/>
            <person name="Pangalinan J."/>
            <person name="Salamov A.A."/>
            <person name="Simmons B.A."/>
            <person name="Magnuson J.K."/>
            <person name="Chen J."/>
            <person name="Drula E."/>
            <person name="Henrissat B."/>
            <person name="Wiebenga A."/>
            <person name="Lubbers R.J."/>
            <person name="Gomes A.C."/>
            <person name="Makela M.R."/>
            <person name="Stajich J."/>
            <person name="Grigoriev I.V."/>
            <person name="Mortensen U.H."/>
            <person name="De Vries R.P."/>
            <person name="Baker S.E."/>
            <person name="Andersen M.R."/>
        </authorList>
    </citation>
    <scope>NUCLEOTIDE SEQUENCE [LARGE SCALE GENOMIC DNA]</scope>
    <source>
        <strain evidence="2 3">CBS 123904</strain>
    </source>
</reference>
<dbReference type="Proteomes" id="UP001610446">
    <property type="component" value="Unassembled WGS sequence"/>
</dbReference>